<organism evidence="3 4">
    <name type="scientific">Cellulomonas hominis</name>
    <dbReference type="NCBI Taxonomy" id="156981"/>
    <lineage>
        <taxon>Bacteria</taxon>
        <taxon>Bacillati</taxon>
        <taxon>Actinomycetota</taxon>
        <taxon>Actinomycetes</taxon>
        <taxon>Micrococcales</taxon>
        <taxon>Cellulomonadaceae</taxon>
        <taxon>Cellulomonas</taxon>
    </lineage>
</organism>
<feature type="region of interest" description="Disordered" evidence="1">
    <location>
        <begin position="20"/>
        <end position="49"/>
    </location>
</feature>
<evidence type="ECO:0000313" key="3">
    <source>
        <dbReference type="EMBL" id="GEL47901.1"/>
    </source>
</evidence>
<keyword evidence="2" id="KW-0812">Transmembrane</keyword>
<comment type="caution">
    <text evidence="3">The sequence shown here is derived from an EMBL/GenBank/DDBJ whole genome shotgun (WGS) entry which is preliminary data.</text>
</comment>
<reference evidence="3 4" key="1">
    <citation type="submission" date="2019-07" db="EMBL/GenBank/DDBJ databases">
        <title>Whole genome shotgun sequence of Cellulomonas hominis NBRC 16055.</title>
        <authorList>
            <person name="Hosoyama A."/>
            <person name="Uohara A."/>
            <person name="Ohji S."/>
            <person name="Ichikawa N."/>
        </authorList>
    </citation>
    <scope>NUCLEOTIDE SEQUENCE [LARGE SCALE GENOMIC DNA]</scope>
    <source>
        <strain evidence="3 4">NBRC 16055</strain>
    </source>
</reference>
<feature type="transmembrane region" description="Helical" evidence="2">
    <location>
        <begin position="68"/>
        <end position="87"/>
    </location>
</feature>
<evidence type="ECO:0000256" key="2">
    <source>
        <dbReference type="SAM" id="Phobius"/>
    </source>
</evidence>
<dbReference type="AlphaFoldDB" id="A0A511FFA1"/>
<gene>
    <name evidence="3" type="ORF">CHO01_30170</name>
</gene>
<protein>
    <submittedName>
        <fullName evidence="3">Uncharacterized protein</fullName>
    </submittedName>
</protein>
<evidence type="ECO:0000256" key="1">
    <source>
        <dbReference type="SAM" id="MobiDB-lite"/>
    </source>
</evidence>
<sequence>MLAPNRVVLAPPAGTYGAAAATAGAPLRTSRKARSRPTGSAGAPVPRAAVREECPMSATRRPTTRRKVVAITVAALGIAGLGLASAAQLNVTPNSLGAGTSVVASCDTDGVKIAFGTSFSAANKGYVVDTVKLTGVSASCAGQAVTVDLLDANPELGTGAALGSYTAAVPTTGTGDRDVTVTRTGGTTAIKASAVLGAAVVITGATGA</sequence>
<evidence type="ECO:0000313" key="4">
    <source>
        <dbReference type="Proteomes" id="UP000321723"/>
    </source>
</evidence>
<keyword evidence="4" id="KW-1185">Reference proteome</keyword>
<dbReference type="Proteomes" id="UP000321723">
    <property type="component" value="Unassembled WGS sequence"/>
</dbReference>
<keyword evidence="2" id="KW-0472">Membrane</keyword>
<keyword evidence="2" id="KW-1133">Transmembrane helix</keyword>
<dbReference type="EMBL" id="BJVQ01000053">
    <property type="protein sequence ID" value="GEL47901.1"/>
    <property type="molecule type" value="Genomic_DNA"/>
</dbReference>
<name>A0A511FFA1_9CELL</name>
<proteinExistence type="predicted"/>
<accession>A0A511FFA1</accession>